<dbReference type="Gene3D" id="3.80.30.30">
    <property type="match status" value="1"/>
</dbReference>
<dbReference type="PANTHER" id="PTHR43432">
    <property type="entry name" value="SLR0285 PROTEIN"/>
    <property type="match status" value="1"/>
</dbReference>
<keyword evidence="2" id="KW-0408">Iron</keyword>
<dbReference type="GO" id="GO:0003824">
    <property type="term" value="F:catalytic activity"/>
    <property type="evidence" value="ECO:0007669"/>
    <property type="project" value="InterPro"/>
</dbReference>
<accession>A0AAW5JRA9</accession>
<dbReference type="SFLD" id="SFLDS00029">
    <property type="entry name" value="Radical_SAM"/>
    <property type="match status" value="1"/>
</dbReference>
<dbReference type="Proteomes" id="UP001204562">
    <property type="component" value="Unassembled WGS sequence"/>
</dbReference>
<evidence type="ECO:0000256" key="2">
    <source>
        <dbReference type="ARBA" id="ARBA00023004"/>
    </source>
</evidence>
<dbReference type="InterPro" id="IPR007197">
    <property type="entry name" value="rSAM"/>
</dbReference>
<keyword evidence="3" id="KW-0411">Iron-sulfur</keyword>
<protein>
    <submittedName>
        <fullName evidence="5">Radical SAM protein</fullName>
    </submittedName>
</protein>
<evidence type="ECO:0000313" key="6">
    <source>
        <dbReference type="Proteomes" id="UP001204562"/>
    </source>
</evidence>
<reference evidence="5" key="1">
    <citation type="submission" date="2022-06" db="EMBL/GenBank/DDBJ databases">
        <title>Isolation of gut microbiota from human fecal samples.</title>
        <authorList>
            <person name="Pamer E.G."/>
            <person name="Barat B."/>
            <person name="Waligurski E."/>
            <person name="Medina S."/>
            <person name="Paddock L."/>
            <person name="Mostad J."/>
        </authorList>
    </citation>
    <scope>NUCLEOTIDE SEQUENCE</scope>
    <source>
        <strain evidence="5">DFI.9.91</strain>
    </source>
</reference>
<sequence>MESVPAKHLLHRTRDGSWFGTDYTMNLYRGCCHGCIYCDSRSDCYQVEDFDTVRVKENALAVLRDDLRRKLRPGIVGMGAMSDPYNPFERELQLTRNALSLLDAYGFGVTLATKSDLVVRDIDLLRFIQSRAPVLCKLTLTTADDALAAKLEPRAPSPTRRLEAVRALSGAGIPVCILLMPVLPFVEDTEENVLAVTEAAAEAGARYIYPAFGMTQRQGQRSWYLDRLEAAFPGQGLREKHEKRYGNRYVCTSPRARRLWEVFSRRCGELGLLYEMRHITANYQRGYEDRQLSFLD</sequence>
<dbReference type="SUPFAM" id="SSF102114">
    <property type="entry name" value="Radical SAM enzymes"/>
    <property type="match status" value="1"/>
</dbReference>
<dbReference type="InterPro" id="IPR058240">
    <property type="entry name" value="rSAM_sf"/>
</dbReference>
<dbReference type="RefSeq" id="WP_256303922.1">
    <property type="nucleotide sequence ID" value="NZ_JANFYS010000015.1"/>
</dbReference>
<feature type="domain" description="Radical SAM core" evidence="4">
    <location>
        <begin position="25"/>
        <end position="192"/>
    </location>
</feature>
<proteinExistence type="predicted"/>
<dbReference type="GO" id="GO:0046872">
    <property type="term" value="F:metal ion binding"/>
    <property type="evidence" value="ECO:0007669"/>
    <property type="project" value="UniProtKB-KW"/>
</dbReference>
<gene>
    <name evidence="5" type="ORF">NE579_08255</name>
</gene>
<organism evidence="5 6">
    <name type="scientific">Intestinimonas massiliensis</name>
    <name type="common">ex Afouda et al. 2020</name>
    <dbReference type="NCBI Taxonomy" id="1673721"/>
    <lineage>
        <taxon>Bacteria</taxon>
        <taxon>Bacillati</taxon>
        <taxon>Bacillota</taxon>
        <taxon>Clostridia</taxon>
        <taxon>Eubacteriales</taxon>
        <taxon>Intestinimonas</taxon>
    </lineage>
</organism>
<evidence type="ECO:0000313" key="5">
    <source>
        <dbReference type="EMBL" id="MCQ4770454.1"/>
    </source>
</evidence>
<evidence type="ECO:0000259" key="4">
    <source>
        <dbReference type="Pfam" id="PF04055"/>
    </source>
</evidence>
<dbReference type="CDD" id="cd01335">
    <property type="entry name" value="Radical_SAM"/>
    <property type="match status" value="1"/>
</dbReference>
<dbReference type="PANTHER" id="PTHR43432:SF3">
    <property type="entry name" value="SLR0285 PROTEIN"/>
    <property type="match status" value="1"/>
</dbReference>
<dbReference type="GO" id="GO:0051536">
    <property type="term" value="F:iron-sulfur cluster binding"/>
    <property type="evidence" value="ECO:0007669"/>
    <property type="project" value="UniProtKB-KW"/>
</dbReference>
<name>A0AAW5JRA9_9FIRM</name>
<comment type="caution">
    <text evidence="5">The sequence shown here is derived from an EMBL/GenBank/DDBJ whole genome shotgun (WGS) entry which is preliminary data.</text>
</comment>
<keyword evidence="1" id="KW-0479">Metal-binding</keyword>
<dbReference type="Pfam" id="PF04055">
    <property type="entry name" value="Radical_SAM"/>
    <property type="match status" value="1"/>
</dbReference>
<evidence type="ECO:0000256" key="1">
    <source>
        <dbReference type="ARBA" id="ARBA00022723"/>
    </source>
</evidence>
<dbReference type="InterPro" id="IPR040086">
    <property type="entry name" value="MJ0683-like"/>
</dbReference>
<dbReference type="SFLD" id="SFLDG01084">
    <property type="entry name" value="Uncharacterised_Radical_SAM_Su"/>
    <property type="match status" value="1"/>
</dbReference>
<dbReference type="EMBL" id="JANFYS010000015">
    <property type="protein sequence ID" value="MCQ4770454.1"/>
    <property type="molecule type" value="Genomic_DNA"/>
</dbReference>
<dbReference type="AlphaFoldDB" id="A0AAW5JRA9"/>
<evidence type="ECO:0000256" key="3">
    <source>
        <dbReference type="ARBA" id="ARBA00023014"/>
    </source>
</evidence>